<evidence type="ECO:0000313" key="3">
    <source>
        <dbReference type="EMBL" id="KAF7504278.1"/>
    </source>
</evidence>
<feature type="compositionally biased region" description="Low complexity" evidence="2">
    <location>
        <begin position="518"/>
        <end position="551"/>
    </location>
</feature>
<keyword evidence="1" id="KW-0175">Coiled coil</keyword>
<keyword evidence="4" id="KW-1185">Reference proteome</keyword>
<evidence type="ECO:0000313" key="4">
    <source>
        <dbReference type="Proteomes" id="UP000606974"/>
    </source>
</evidence>
<sequence length="648" mass="70810">MASNPRKPLPTQTQSPSRRSGNDGMATNGASARTTSTSPTRQTTSTSNGSNGAMRPSASRQSPTPISARAAARKPAARANSGLGVRTKSTDNSYYDDDSRAEHTQLVEDLRLQVQRAEIASEQYRKELEILQRRLQEAVGERNALEEQIAQKDNEAEAVYAETKDIMRQKKELEQAHNAEKTMMLKERESQASKEQELQAIIQRLNDTIRQKEMRAQIEGDRPAISRSASFRSRASPDLDPGQFAPSAQLERSPSRNNSKLLLQKDKMIESLRLELAEVQIKVAEMEHVGDGRLQQIEKQLLDTKMANARLMEDNESFQLLLSEKTLKGDFMQESRPETANGISTGSLADELEVARDVGDCEGGEAYKRLEAELKSSRDSNKALTLYIDKIIGRLLQHEGFEHIIHEKDEPTKASVKSTDKALPPPPPGEQGASFLQRARSVVAGKAGRPLSEIRPLSSMPSAAMEAAPTAHENPETAPSIPLAKGHRHSRSDQATENPMSAAIVGQMRRGSPLRTASGGPSSPGISPSINSGISSSRSPFFTSSNPPSSRVTSGSGLPAAERSSRTNSILSEHSSEVKSQDTPSPPREKQGPNALPGAVMKQSQLRPLRLVRENTVVEDEEAARKKANRGSWMPTWFNRAGGAENEL</sequence>
<feature type="compositionally biased region" description="Polar residues" evidence="2">
    <location>
        <begin position="250"/>
        <end position="261"/>
    </location>
</feature>
<evidence type="ECO:0000256" key="1">
    <source>
        <dbReference type="SAM" id="Coils"/>
    </source>
</evidence>
<accession>A0A8H7A8U3</accession>
<feature type="compositionally biased region" description="Low complexity" evidence="2">
    <location>
        <begin position="456"/>
        <end position="471"/>
    </location>
</feature>
<protein>
    <recommendedName>
        <fullName evidence="5">M protein, serotype 2.1</fullName>
    </recommendedName>
</protein>
<dbReference type="AlphaFoldDB" id="A0A8H7A8U3"/>
<feature type="coiled-coil region" evidence="1">
    <location>
        <begin position="269"/>
        <end position="314"/>
    </location>
</feature>
<feature type="region of interest" description="Disordered" evidence="2">
    <location>
        <begin position="218"/>
        <end position="261"/>
    </location>
</feature>
<comment type="caution">
    <text evidence="3">The sequence shown here is derived from an EMBL/GenBank/DDBJ whole genome shotgun (WGS) entry which is preliminary data.</text>
</comment>
<feature type="compositionally biased region" description="Low complexity" evidence="2">
    <location>
        <begin position="225"/>
        <end position="236"/>
    </location>
</feature>
<dbReference type="Proteomes" id="UP000606974">
    <property type="component" value="Unassembled WGS sequence"/>
</dbReference>
<reference evidence="3" key="1">
    <citation type="submission" date="2020-02" db="EMBL/GenBank/DDBJ databases">
        <authorList>
            <person name="Palmer J.M."/>
        </authorList>
    </citation>
    <scope>NUCLEOTIDE SEQUENCE</scope>
    <source>
        <strain evidence="3">EPUS1.4</strain>
        <tissue evidence="3">Thallus</tissue>
    </source>
</reference>
<feature type="region of interest" description="Disordered" evidence="2">
    <location>
        <begin position="1"/>
        <end position="97"/>
    </location>
</feature>
<proteinExistence type="predicted"/>
<gene>
    <name evidence="3" type="ORF">GJ744_002536</name>
</gene>
<evidence type="ECO:0000256" key="2">
    <source>
        <dbReference type="SAM" id="MobiDB-lite"/>
    </source>
</evidence>
<dbReference type="OrthoDB" id="2121319at2759"/>
<organism evidence="3 4">
    <name type="scientific">Endocarpon pusillum</name>
    <dbReference type="NCBI Taxonomy" id="364733"/>
    <lineage>
        <taxon>Eukaryota</taxon>
        <taxon>Fungi</taxon>
        <taxon>Dikarya</taxon>
        <taxon>Ascomycota</taxon>
        <taxon>Pezizomycotina</taxon>
        <taxon>Eurotiomycetes</taxon>
        <taxon>Chaetothyriomycetidae</taxon>
        <taxon>Verrucariales</taxon>
        <taxon>Verrucariaceae</taxon>
        <taxon>Endocarpon</taxon>
    </lineage>
</organism>
<feature type="region of interest" description="Disordered" evidence="2">
    <location>
        <begin position="407"/>
        <end position="648"/>
    </location>
</feature>
<evidence type="ECO:0008006" key="5">
    <source>
        <dbReference type="Google" id="ProtNLM"/>
    </source>
</evidence>
<feature type="compositionally biased region" description="Low complexity" evidence="2">
    <location>
        <begin position="30"/>
        <end position="47"/>
    </location>
</feature>
<feature type="compositionally biased region" description="Polar residues" evidence="2">
    <location>
        <begin position="10"/>
        <end position="19"/>
    </location>
</feature>
<feature type="coiled-coil region" evidence="1">
    <location>
        <begin position="100"/>
        <end position="162"/>
    </location>
</feature>
<dbReference type="PANTHER" id="PTHR38120">
    <property type="entry name" value="EXPRESSED PROTEIN"/>
    <property type="match status" value="1"/>
</dbReference>
<name>A0A8H7A8U3_9EURO</name>
<dbReference type="PANTHER" id="PTHR38120:SF1">
    <property type="entry name" value="M PROTEIN, SEROTYPE 2.1"/>
    <property type="match status" value="1"/>
</dbReference>
<dbReference type="EMBL" id="JAACFV010000143">
    <property type="protein sequence ID" value="KAF7504278.1"/>
    <property type="molecule type" value="Genomic_DNA"/>
</dbReference>